<sequence length="219" mass="24164">MGASNLLNTANWQRFDGTGYNTWHVQIKNKLEIEGYWEIVSNTIPKPRMSTEAEISAATAAIATAAIVIAVTAGANSPPPAEKVMVVTMLLRELEMKQGSSEGTALFTAHNKNKYQKNKNSSSKDKKGKKHGEKLKTKPLSVCPKCKNGFHWTSDCRSNVKKPVALKRGKSDEEVTYATVYVSGAFGYANFPNPEEPRDPNWHINTGATHNLAYDIRQP</sequence>
<protein>
    <recommendedName>
        <fullName evidence="4">DUF4219 domain-containing protein</fullName>
    </recommendedName>
</protein>
<dbReference type="Proteomes" id="UP001633002">
    <property type="component" value="Unassembled WGS sequence"/>
</dbReference>
<dbReference type="SUPFAM" id="SSF57756">
    <property type="entry name" value="Retrovirus zinc finger-like domains"/>
    <property type="match status" value="1"/>
</dbReference>
<feature type="region of interest" description="Disordered" evidence="1">
    <location>
        <begin position="105"/>
        <end position="136"/>
    </location>
</feature>
<dbReference type="EMBL" id="JBJQOH010000007">
    <property type="protein sequence ID" value="KAL3679313.1"/>
    <property type="molecule type" value="Genomic_DNA"/>
</dbReference>
<dbReference type="AlphaFoldDB" id="A0ABD3GK35"/>
<gene>
    <name evidence="2" type="ORF">R1sor_022269</name>
</gene>
<evidence type="ECO:0000313" key="3">
    <source>
        <dbReference type="Proteomes" id="UP001633002"/>
    </source>
</evidence>
<evidence type="ECO:0008006" key="4">
    <source>
        <dbReference type="Google" id="ProtNLM"/>
    </source>
</evidence>
<evidence type="ECO:0000256" key="1">
    <source>
        <dbReference type="SAM" id="MobiDB-lite"/>
    </source>
</evidence>
<proteinExistence type="predicted"/>
<comment type="caution">
    <text evidence="2">The sequence shown here is derived from an EMBL/GenBank/DDBJ whole genome shotgun (WGS) entry which is preliminary data.</text>
</comment>
<organism evidence="2 3">
    <name type="scientific">Riccia sorocarpa</name>
    <dbReference type="NCBI Taxonomy" id="122646"/>
    <lineage>
        <taxon>Eukaryota</taxon>
        <taxon>Viridiplantae</taxon>
        <taxon>Streptophyta</taxon>
        <taxon>Embryophyta</taxon>
        <taxon>Marchantiophyta</taxon>
        <taxon>Marchantiopsida</taxon>
        <taxon>Marchantiidae</taxon>
        <taxon>Marchantiales</taxon>
        <taxon>Ricciaceae</taxon>
        <taxon>Riccia</taxon>
    </lineage>
</organism>
<accession>A0ABD3GK35</accession>
<name>A0ABD3GK35_9MARC</name>
<dbReference type="InterPro" id="IPR036875">
    <property type="entry name" value="Znf_CCHC_sf"/>
</dbReference>
<evidence type="ECO:0000313" key="2">
    <source>
        <dbReference type="EMBL" id="KAL3679313.1"/>
    </source>
</evidence>
<reference evidence="2 3" key="1">
    <citation type="submission" date="2024-09" db="EMBL/GenBank/DDBJ databases">
        <title>Chromosome-scale assembly of Riccia sorocarpa.</title>
        <authorList>
            <person name="Paukszto L."/>
        </authorList>
    </citation>
    <scope>NUCLEOTIDE SEQUENCE [LARGE SCALE GENOMIC DNA]</scope>
    <source>
        <strain evidence="2">LP-2024</strain>
        <tissue evidence="2">Aerial parts of the thallus</tissue>
    </source>
</reference>
<keyword evidence="3" id="KW-1185">Reference proteome</keyword>